<protein>
    <submittedName>
        <fullName evidence="1">Protein misato 1</fullName>
    </submittedName>
</protein>
<dbReference type="PANTHER" id="PTHR13391:SF0">
    <property type="entry name" value="PROTEIN MISATO HOMOLOG 1"/>
    <property type="match status" value="1"/>
</dbReference>
<dbReference type="InterPro" id="IPR049942">
    <property type="entry name" value="DML1/Misato"/>
</dbReference>
<dbReference type="PANTHER" id="PTHR13391">
    <property type="entry name" value="MITOCHONDRIAL DISTRIBUTION REGULATOR MISATO"/>
    <property type="match status" value="1"/>
</dbReference>
<dbReference type="InterPro" id="IPR036525">
    <property type="entry name" value="Tubulin/FtsZ_GTPase_sf"/>
</dbReference>
<accession>A0ABR2K493</accession>
<organism evidence="1 2">
    <name type="scientific">Tritrichomonas musculus</name>
    <dbReference type="NCBI Taxonomy" id="1915356"/>
    <lineage>
        <taxon>Eukaryota</taxon>
        <taxon>Metamonada</taxon>
        <taxon>Parabasalia</taxon>
        <taxon>Tritrichomonadida</taxon>
        <taxon>Tritrichomonadidae</taxon>
        <taxon>Tritrichomonas</taxon>
    </lineage>
</organism>
<evidence type="ECO:0000313" key="2">
    <source>
        <dbReference type="Proteomes" id="UP001470230"/>
    </source>
</evidence>
<reference evidence="1 2" key="1">
    <citation type="submission" date="2024-04" db="EMBL/GenBank/DDBJ databases">
        <title>Tritrichomonas musculus Genome.</title>
        <authorList>
            <person name="Alves-Ferreira E."/>
            <person name="Grigg M."/>
            <person name="Lorenzi H."/>
            <person name="Galac M."/>
        </authorList>
    </citation>
    <scope>NUCLEOTIDE SEQUENCE [LARGE SCALE GENOMIC DNA]</scope>
    <source>
        <strain evidence="1 2">EAF2021</strain>
    </source>
</reference>
<dbReference type="Proteomes" id="UP001470230">
    <property type="component" value="Unassembled WGS sequence"/>
</dbReference>
<gene>
    <name evidence="1" type="ORF">M9Y10_041184</name>
</gene>
<proteinExistence type="predicted"/>
<evidence type="ECO:0000313" key="1">
    <source>
        <dbReference type="EMBL" id="KAK8885732.1"/>
    </source>
</evidence>
<comment type="caution">
    <text evidence="1">The sequence shown here is derived from an EMBL/GenBank/DDBJ whole genome shotgun (WGS) entry which is preliminary data.</text>
</comment>
<dbReference type="SUPFAM" id="SSF52490">
    <property type="entry name" value="Tubulin nucleotide-binding domain-like"/>
    <property type="match status" value="1"/>
</dbReference>
<dbReference type="EMBL" id="JAPFFF010000007">
    <property type="protein sequence ID" value="KAK8885732.1"/>
    <property type="molecule type" value="Genomic_DNA"/>
</dbReference>
<dbReference type="Gene3D" id="3.40.50.1440">
    <property type="entry name" value="Tubulin/FtsZ, GTPase domain"/>
    <property type="match status" value="1"/>
</dbReference>
<name>A0ABR2K493_9EUKA</name>
<sequence>MSSIFLSFGPHSGFLTGHCLNGLVECLDMPPTWFSESRNGLLPNAVFFDNAKSVHLYEDYELPDDNKEKNLKIEKIDTDSNSVIKIPRFKPTPFIEYVKKGGQTLIPLDKPRPNFHLDDCDIAWCDIVNFNLSRKSFIEIPGTDIEPLKTYMSGIEKASDTELYDELTDPIRRSLETCDKVSNYIISVDRNEGYGGIFSKVSEYLIDETPKATKFSFSMAEEISDEITACNASLSLSTSLNYSNYHCVLQLPENLPPLIDPNRINVKNLYHQTALFSIPFTSSILPILTNAASGRSIVDIISPTSALKFVSLSCGVPYYETPITYSFKAEERIYTRYTITNGVPTEVSNKYIDETFKPGSPFFYGGVGQKQPEFVGLTMPHFFSDNVVTNTGDKPTVKPTGLSDDDYQRLVQYKVIKVKEPVDCARIRTLSTVATLSTSKSLADPLKNCVDYLRRSPAITHEIGYDDAQAATEVILNIIDGLNES</sequence>
<keyword evidence="2" id="KW-1185">Reference proteome</keyword>